<feature type="transmembrane region" description="Helical" evidence="8">
    <location>
        <begin position="105"/>
        <end position="125"/>
    </location>
</feature>
<gene>
    <name evidence="9" type="primary">mreD</name>
    <name evidence="9" type="ORF">NE695_16735</name>
</gene>
<evidence type="ECO:0000313" key="10">
    <source>
        <dbReference type="Proteomes" id="UP001524473"/>
    </source>
</evidence>
<evidence type="ECO:0000256" key="6">
    <source>
        <dbReference type="ARBA" id="ARBA00022989"/>
    </source>
</evidence>
<evidence type="ECO:0000256" key="3">
    <source>
        <dbReference type="ARBA" id="ARBA00022475"/>
    </source>
</evidence>
<dbReference type="GeneID" id="90530957"/>
<evidence type="ECO:0000256" key="2">
    <source>
        <dbReference type="ARBA" id="ARBA00007776"/>
    </source>
</evidence>
<dbReference type="Proteomes" id="UP001524473">
    <property type="component" value="Unassembled WGS sequence"/>
</dbReference>
<feature type="transmembrane region" description="Helical" evidence="8">
    <location>
        <begin position="55"/>
        <end position="72"/>
    </location>
</feature>
<dbReference type="EMBL" id="JANFZH010000055">
    <property type="protein sequence ID" value="MCQ4841558.1"/>
    <property type="molecule type" value="Genomic_DNA"/>
</dbReference>
<evidence type="ECO:0000256" key="5">
    <source>
        <dbReference type="ARBA" id="ARBA00022960"/>
    </source>
</evidence>
<keyword evidence="7 8" id="KW-0472">Membrane</keyword>
<reference evidence="9 10" key="1">
    <citation type="submission" date="2022-06" db="EMBL/GenBank/DDBJ databases">
        <title>Isolation of gut microbiota from human fecal samples.</title>
        <authorList>
            <person name="Pamer E.G."/>
            <person name="Barat B."/>
            <person name="Waligurski E."/>
            <person name="Medina S."/>
            <person name="Paddock L."/>
            <person name="Mostad J."/>
        </authorList>
    </citation>
    <scope>NUCLEOTIDE SEQUENCE [LARGE SCALE GENOMIC DNA]</scope>
    <source>
        <strain evidence="9 10">DFI.9.73</strain>
    </source>
</reference>
<feature type="transmembrane region" description="Helical" evidence="8">
    <location>
        <begin position="78"/>
        <end position="98"/>
    </location>
</feature>
<keyword evidence="3" id="KW-1003">Cell membrane</keyword>
<proteinExistence type="inferred from homology"/>
<evidence type="ECO:0000256" key="4">
    <source>
        <dbReference type="ARBA" id="ARBA00022692"/>
    </source>
</evidence>
<name>A0ABT1S417_9FIRM</name>
<evidence type="ECO:0000256" key="8">
    <source>
        <dbReference type="SAM" id="Phobius"/>
    </source>
</evidence>
<organism evidence="9 10">
    <name type="scientific">Neglectibacter timonensis</name>
    <dbReference type="NCBI Taxonomy" id="1776382"/>
    <lineage>
        <taxon>Bacteria</taxon>
        <taxon>Bacillati</taxon>
        <taxon>Bacillota</taxon>
        <taxon>Clostridia</taxon>
        <taxon>Eubacteriales</taxon>
        <taxon>Oscillospiraceae</taxon>
        <taxon>Neglectibacter</taxon>
    </lineage>
</organism>
<protein>
    <submittedName>
        <fullName evidence="9">Rod shape-determining protein MreD</fullName>
    </submittedName>
</protein>
<evidence type="ECO:0000256" key="7">
    <source>
        <dbReference type="ARBA" id="ARBA00023136"/>
    </source>
</evidence>
<evidence type="ECO:0000256" key="1">
    <source>
        <dbReference type="ARBA" id="ARBA00004651"/>
    </source>
</evidence>
<keyword evidence="10" id="KW-1185">Reference proteome</keyword>
<keyword evidence="5" id="KW-0133">Cell shape</keyword>
<comment type="similarity">
    <text evidence="2">Belongs to the MreD family.</text>
</comment>
<dbReference type="NCBIfam" id="TIGR03426">
    <property type="entry name" value="shape_MreD"/>
    <property type="match status" value="1"/>
</dbReference>
<dbReference type="RefSeq" id="WP_066859843.1">
    <property type="nucleotide sequence ID" value="NZ_CABKVV010000008.1"/>
</dbReference>
<keyword evidence="4 8" id="KW-0812">Transmembrane</keyword>
<comment type="subcellular location">
    <subcellularLocation>
        <location evidence="1">Cell membrane</location>
        <topology evidence="1">Multi-pass membrane protein</topology>
    </subcellularLocation>
</comment>
<dbReference type="Pfam" id="PF04093">
    <property type="entry name" value="MreD"/>
    <property type="match status" value="1"/>
</dbReference>
<feature type="transmembrane region" description="Helical" evidence="8">
    <location>
        <begin position="145"/>
        <end position="163"/>
    </location>
</feature>
<dbReference type="InterPro" id="IPR007227">
    <property type="entry name" value="Cell_shape_determining_MreD"/>
</dbReference>
<sequence>MTDFNRLIRYLAYTLELLVLFMLQETPGLLPTIFGSRPLLVLPAVLTIALFEKELPAMIFGIVGGLLLDFGLSGVMGFHALILAVLCFLVSLLAQVYLQVNIVTAVFMGIWTAGIVICLQWVFLYYFRGYSLPGYAFMHHHLPKYFYTLLFFPLVYLLNKGLFQALQDPNAAP</sequence>
<comment type="caution">
    <text evidence="9">The sequence shown here is derived from an EMBL/GenBank/DDBJ whole genome shotgun (WGS) entry which is preliminary data.</text>
</comment>
<feature type="transmembrane region" description="Helical" evidence="8">
    <location>
        <begin position="7"/>
        <end position="23"/>
    </location>
</feature>
<accession>A0ABT1S417</accession>
<keyword evidence="6 8" id="KW-1133">Transmembrane helix</keyword>
<evidence type="ECO:0000313" key="9">
    <source>
        <dbReference type="EMBL" id="MCQ4841558.1"/>
    </source>
</evidence>